<feature type="zinc finger region" description="C3H1-type" evidence="1">
    <location>
        <begin position="720"/>
        <end position="744"/>
    </location>
</feature>
<feature type="compositionally biased region" description="Polar residues" evidence="2">
    <location>
        <begin position="670"/>
        <end position="691"/>
    </location>
</feature>
<dbReference type="KEGG" id="bbes:BESB_019380"/>
<feature type="compositionally biased region" description="Basic and acidic residues" evidence="2">
    <location>
        <begin position="924"/>
        <end position="933"/>
    </location>
</feature>
<dbReference type="RefSeq" id="XP_029216006.1">
    <property type="nucleotide sequence ID" value="XM_029360647.1"/>
</dbReference>
<feature type="compositionally biased region" description="Polar residues" evidence="2">
    <location>
        <begin position="376"/>
        <end position="385"/>
    </location>
</feature>
<comment type="caution">
    <text evidence="4">The sequence shown here is derived from an EMBL/GenBank/DDBJ whole genome shotgun (WGS) entry which is preliminary data.</text>
</comment>
<reference evidence="4 5" key="1">
    <citation type="submission" date="2017-09" db="EMBL/GenBank/DDBJ databases">
        <title>Genome sequencing of Besnoitia besnoiti strain Bb-Ger1.</title>
        <authorList>
            <person name="Schares G."/>
            <person name="Venepally P."/>
            <person name="Lorenzi H.A."/>
        </authorList>
    </citation>
    <scope>NUCLEOTIDE SEQUENCE [LARGE SCALE GENOMIC DNA]</scope>
    <source>
        <strain evidence="4 5">Bb-Ger1</strain>
    </source>
</reference>
<feature type="domain" description="C3H1-type" evidence="3">
    <location>
        <begin position="720"/>
        <end position="744"/>
    </location>
</feature>
<feature type="region of interest" description="Disordered" evidence="2">
    <location>
        <begin position="605"/>
        <end position="691"/>
    </location>
</feature>
<dbReference type="EMBL" id="NWUJ01000012">
    <property type="protein sequence ID" value="PFH31997.1"/>
    <property type="molecule type" value="Genomic_DNA"/>
</dbReference>
<feature type="compositionally biased region" description="Polar residues" evidence="2">
    <location>
        <begin position="18"/>
        <end position="30"/>
    </location>
</feature>
<feature type="region of interest" description="Disordered" evidence="2">
    <location>
        <begin position="1"/>
        <end position="97"/>
    </location>
</feature>
<evidence type="ECO:0000256" key="1">
    <source>
        <dbReference type="PROSITE-ProRule" id="PRU00723"/>
    </source>
</evidence>
<dbReference type="Proteomes" id="UP000224006">
    <property type="component" value="Chromosome XI"/>
</dbReference>
<dbReference type="OrthoDB" id="435819at2759"/>
<accession>A0A2A9M8N8</accession>
<dbReference type="GO" id="GO:0008270">
    <property type="term" value="F:zinc ion binding"/>
    <property type="evidence" value="ECO:0007669"/>
    <property type="project" value="UniProtKB-KW"/>
</dbReference>
<dbReference type="GeneID" id="40306999"/>
<feature type="region of interest" description="Disordered" evidence="2">
    <location>
        <begin position="905"/>
        <end position="967"/>
    </location>
</feature>
<keyword evidence="1" id="KW-0862">Zinc</keyword>
<evidence type="ECO:0000313" key="5">
    <source>
        <dbReference type="Proteomes" id="UP000224006"/>
    </source>
</evidence>
<evidence type="ECO:0000256" key="2">
    <source>
        <dbReference type="SAM" id="MobiDB-lite"/>
    </source>
</evidence>
<evidence type="ECO:0000313" key="4">
    <source>
        <dbReference type="EMBL" id="PFH31997.1"/>
    </source>
</evidence>
<feature type="compositionally biased region" description="Low complexity" evidence="2">
    <location>
        <begin position="949"/>
        <end position="967"/>
    </location>
</feature>
<name>A0A2A9M8N8_BESBE</name>
<protein>
    <recommendedName>
        <fullName evidence="3">C3H1-type domain-containing protein</fullName>
    </recommendedName>
</protein>
<evidence type="ECO:0000259" key="3">
    <source>
        <dbReference type="PROSITE" id="PS50103"/>
    </source>
</evidence>
<feature type="compositionally biased region" description="Low complexity" evidence="2">
    <location>
        <begin position="623"/>
        <end position="648"/>
    </location>
</feature>
<dbReference type="AlphaFoldDB" id="A0A2A9M8N8"/>
<dbReference type="InterPro" id="IPR000571">
    <property type="entry name" value="Znf_CCCH"/>
</dbReference>
<feature type="compositionally biased region" description="Basic and acidic residues" evidence="2">
    <location>
        <begin position="395"/>
        <end position="405"/>
    </location>
</feature>
<organism evidence="4 5">
    <name type="scientific">Besnoitia besnoiti</name>
    <name type="common">Apicomplexan protozoan</name>
    <dbReference type="NCBI Taxonomy" id="94643"/>
    <lineage>
        <taxon>Eukaryota</taxon>
        <taxon>Sar</taxon>
        <taxon>Alveolata</taxon>
        <taxon>Apicomplexa</taxon>
        <taxon>Conoidasida</taxon>
        <taxon>Coccidia</taxon>
        <taxon>Eucoccidiorida</taxon>
        <taxon>Eimeriorina</taxon>
        <taxon>Sarcocystidae</taxon>
        <taxon>Besnoitia</taxon>
    </lineage>
</organism>
<sequence length="978" mass="98797">MASPGLSHSGVPVPRGSATPQLDGRSSTAFPESRCSSETLSSLGLETTPGGELRQAPPSGIVGVTSPVCGVSHSPPPQASFPGSSPIPSFRGAPSRTLKKRHSAGDYLTGVAAAAVEAAAAAALVGGGGAPGSLTGGSPGGGVLFWGKTDAEEGSCRFANELGNTAESLLFPSLAQRQPAGGDGTMKAFDNNPEWMPLLRAGLQNAMDTDARIHTRAMREDQKAALRALLTLKQHALQAQLQQVEKLVAPLYHGGNTTINASYLLTLFPDMASLLFPSFPAASTQASISPSQGTASTPSPHPPPGITSPAGPLHSPSPSKPAQSQVPLGVLGMSALRGGPSPAGTSATVATEASQSAYATPKSQRGQSKIEDRLFFTSSGSTVLPNHQPGPNDADCLHSSRKETAEGSTASGVTPEVQHFHRRNATRSRTAPAYTLDNLASLFSLICEDAGGPGSSSAALADAVLREGQSAAGDSAGPPSLSAQNASPLNEAASAQHLVADTAASDAVASLLRETTNRMSTLELRDRRVRFDEEHRDPIFLRHSTRSASLGTSRALGGNALMMSAAATAVAAAVAAAEAAAAGESQGEFLLDQGAAQLTAGERPISHGGVRGVSQASPLSPNSLQSALSSQTSPLLSLSGSTAGSAAPGENWLSGQRGSGGAWDALSGVSRPQSVDRSATSPSYPRTQRRTATLPSTTANAQLQSMDVQCLLHLQGWCKPCAFYYNRKGCRNGANCEFCHHEVHSKLTLKQWKKQQHKLSKQGRAGLGAGDDELAAAAAAAAAAARVGGLKTGAGAAGELMTTSSLGAGSPYCSPPVGGPSPCSSTGALENAVMRTLFGGSDISTSLSALSLVGDTASGATAREDTTEGLDMSPEGTSGPADPTSRIRAALAAAEGTRLSAAAIPPAAPAASADGEGQGSPDGGIERPGRADDEFMTGTSSAIFTDLAGSPCDSGSRSISSGGAASGSPACLTLLRRI</sequence>
<feature type="compositionally biased region" description="Polar residues" evidence="2">
    <location>
        <begin position="316"/>
        <end position="326"/>
    </location>
</feature>
<proteinExistence type="predicted"/>
<feature type="region of interest" description="Disordered" evidence="2">
    <location>
        <begin position="855"/>
        <end position="884"/>
    </location>
</feature>
<keyword evidence="1" id="KW-0863">Zinc-finger</keyword>
<feature type="compositionally biased region" description="Polar residues" evidence="2">
    <location>
        <begin position="343"/>
        <end position="367"/>
    </location>
</feature>
<feature type="compositionally biased region" description="Low complexity" evidence="2">
    <location>
        <begin position="36"/>
        <end position="51"/>
    </location>
</feature>
<feature type="region of interest" description="Disordered" evidence="2">
    <location>
        <begin position="285"/>
        <end position="414"/>
    </location>
</feature>
<keyword evidence="1" id="KW-0479">Metal-binding</keyword>
<keyword evidence="5" id="KW-1185">Reference proteome</keyword>
<gene>
    <name evidence="4" type="ORF">BESB_019380</name>
</gene>
<dbReference type="PROSITE" id="PS50103">
    <property type="entry name" value="ZF_C3H1"/>
    <property type="match status" value="1"/>
</dbReference>
<dbReference type="VEuPathDB" id="ToxoDB:BESB_019380"/>